<dbReference type="PROSITE" id="PS50835">
    <property type="entry name" value="IG_LIKE"/>
    <property type="match status" value="1"/>
</dbReference>
<dbReference type="HOGENOM" id="CLU_077975_4_0_1"/>
<name>G1Q9R9_MYOLU</name>
<dbReference type="Ensembl" id="ENSMLUT00000026384.1">
    <property type="protein sequence ID" value="ENSMLUP00000020452.1"/>
    <property type="gene ID" value="ENSMLUG00000025096.1"/>
</dbReference>
<evidence type="ECO:0000256" key="2">
    <source>
        <dbReference type="ARBA" id="ARBA00022692"/>
    </source>
</evidence>
<keyword evidence="3" id="KW-1133">Transmembrane helix</keyword>
<dbReference type="AlphaFoldDB" id="G1Q9R9"/>
<dbReference type="SUPFAM" id="SSF48726">
    <property type="entry name" value="Immunoglobulin"/>
    <property type="match status" value="1"/>
</dbReference>
<evidence type="ECO:0000256" key="6">
    <source>
        <dbReference type="ARBA" id="ARBA00023319"/>
    </source>
</evidence>
<dbReference type="SMART" id="SM00406">
    <property type="entry name" value="IGv"/>
    <property type="match status" value="1"/>
</dbReference>
<evidence type="ECO:0000256" key="1">
    <source>
        <dbReference type="ARBA" id="ARBA00004370"/>
    </source>
</evidence>
<keyword evidence="2" id="KW-0812">Transmembrane</keyword>
<dbReference type="InterPro" id="IPR013106">
    <property type="entry name" value="Ig_V-set"/>
</dbReference>
<dbReference type="InterPro" id="IPR013783">
    <property type="entry name" value="Ig-like_fold"/>
</dbReference>
<dbReference type="PANTHER" id="PTHR19256">
    <property type="entry name" value="T-CELL RECEPTOR GAMMA CHAIN"/>
    <property type="match status" value="1"/>
</dbReference>
<reference evidence="9" key="2">
    <citation type="submission" date="2025-08" db="UniProtKB">
        <authorList>
            <consortium name="Ensembl"/>
        </authorList>
    </citation>
    <scope>IDENTIFICATION</scope>
</reference>
<feature type="domain" description="Ig-like" evidence="8">
    <location>
        <begin position="6"/>
        <end position="115"/>
    </location>
</feature>
<dbReference type="Proteomes" id="UP000001074">
    <property type="component" value="Unassembled WGS sequence"/>
</dbReference>
<evidence type="ECO:0000259" key="8">
    <source>
        <dbReference type="PROSITE" id="PS50835"/>
    </source>
</evidence>
<dbReference type="GO" id="GO:0016020">
    <property type="term" value="C:membrane"/>
    <property type="evidence" value="ECO:0007669"/>
    <property type="project" value="UniProtKB-SubCell"/>
</dbReference>
<reference evidence="9" key="3">
    <citation type="submission" date="2025-09" db="UniProtKB">
        <authorList>
            <consortium name="Ensembl"/>
        </authorList>
    </citation>
    <scope>IDENTIFICATION</scope>
</reference>
<evidence type="ECO:0000256" key="4">
    <source>
        <dbReference type="ARBA" id="ARBA00023136"/>
    </source>
</evidence>
<dbReference type="InterPro" id="IPR051117">
    <property type="entry name" value="TRG_var/const_region"/>
</dbReference>
<evidence type="ECO:0000256" key="7">
    <source>
        <dbReference type="SAM" id="SignalP"/>
    </source>
</evidence>
<dbReference type="Gene3D" id="2.60.40.10">
    <property type="entry name" value="Immunoglobulins"/>
    <property type="match status" value="1"/>
</dbReference>
<keyword evidence="5" id="KW-0675">Receptor</keyword>
<accession>G1Q9R9</accession>
<organism evidence="9 10">
    <name type="scientific">Myotis lucifugus</name>
    <name type="common">Little brown bat</name>
    <dbReference type="NCBI Taxonomy" id="59463"/>
    <lineage>
        <taxon>Eukaryota</taxon>
        <taxon>Metazoa</taxon>
        <taxon>Chordata</taxon>
        <taxon>Craniata</taxon>
        <taxon>Vertebrata</taxon>
        <taxon>Euteleostomi</taxon>
        <taxon>Mammalia</taxon>
        <taxon>Eutheria</taxon>
        <taxon>Laurasiatheria</taxon>
        <taxon>Chiroptera</taxon>
        <taxon>Yangochiroptera</taxon>
        <taxon>Vespertilionidae</taxon>
        <taxon>Myotis</taxon>
    </lineage>
</organism>
<feature type="chain" id="PRO_5003418220" description="Ig-like domain-containing protein" evidence="7">
    <location>
        <begin position="20"/>
        <end position="115"/>
    </location>
</feature>
<evidence type="ECO:0000313" key="10">
    <source>
        <dbReference type="Proteomes" id="UP000001074"/>
    </source>
</evidence>
<dbReference type="eggNOG" id="ENOG502TDW9">
    <property type="taxonomic scope" value="Eukaryota"/>
</dbReference>
<proteinExistence type="predicted"/>
<dbReference type="OMA" id="CPLFYLT"/>
<keyword evidence="10" id="KW-1185">Reference proteome</keyword>
<comment type="subcellular location">
    <subcellularLocation>
        <location evidence="1">Membrane</location>
    </subcellularLocation>
</comment>
<dbReference type="InterPro" id="IPR036179">
    <property type="entry name" value="Ig-like_dom_sf"/>
</dbReference>
<evidence type="ECO:0000256" key="3">
    <source>
        <dbReference type="ARBA" id="ARBA00022989"/>
    </source>
</evidence>
<dbReference type="EMBL" id="AAPE02039938">
    <property type="status" value="NOT_ANNOTATED_CDS"/>
    <property type="molecule type" value="Genomic_DNA"/>
</dbReference>
<protein>
    <recommendedName>
        <fullName evidence="8">Ig-like domain-containing protein</fullName>
    </recommendedName>
</protein>
<keyword evidence="6" id="KW-0393">Immunoglobulin domain</keyword>
<evidence type="ECO:0000313" key="9">
    <source>
        <dbReference type="Ensembl" id="ENSMLUP00000020452.1"/>
    </source>
</evidence>
<dbReference type="GeneTree" id="ENSGT00940000164778"/>
<dbReference type="InterPro" id="IPR007110">
    <property type="entry name" value="Ig-like_dom"/>
</dbReference>
<reference evidence="9 10" key="1">
    <citation type="journal article" date="2011" name="Nature">
        <title>A high-resolution map of human evolutionary constraint using 29 mammals.</title>
        <authorList>
            <person name="Lindblad-Toh K."/>
            <person name="Garber M."/>
            <person name="Zuk O."/>
            <person name="Lin M.F."/>
            <person name="Parker B.J."/>
            <person name="Washietl S."/>
            <person name="Kheradpour P."/>
            <person name="Ernst J."/>
            <person name="Jordan G."/>
            <person name="Mauceli E."/>
            <person name="Ward L.D."/>
            <person name="Lowe C.B."/>
            <person name="Holloway A.K."/>
            <person name="Clamp M."/>
            <person name="Gnerre S."/>
            <person name="Alfoldi J."/>
            <person name="Beal K."/>
            <person name="Chang J."/>
            <person name="Clawson H."/>
            <person name="Cuff J."/>
            <person name="Di Palma F."/>
            <person name="Fitzgerald S."/>
            <person name="Flicek P."/>
            <person name="Guttman M."/>
            <person name="Hubisz M.J."/>
            <person name="Jaffe D.B."/>
            <person name="Jungreis I."/>
            <person name="Kent W.J."/>
            <person name="Kostka D."/>
            <person name="Lara M."/>
            <person name="Martins A.L."/>
            <person name="Massingham T."/>
            <person name="Moltke I."/>
            <person name="Raney B.J."/>
            <person name="Rasmussen M.D."/>
            <person name="Robinson J."/>
            <person name="Stark A."/>
            <person name="Vilella A.J."/>
            <person name="Wen J."/>
            <person name="Xie X."/>
            <person name="Zody M.C."/>
            <person name="Baldwin J."/>
            <person name="Bloom T."/>
            <person name="Chin C.W."/>
            <person name="Heiman D."/>
            <person name="Nicol R."/>
            <person name="Nusbaum C."/>
            <person name="Young S."/>
            <person name="Wilkinson J."/>
            <person name="Worley K.C."/>
            <person name="Kovar C.L."/>
            <person name="Muzny D.M."/>
            <person name="Gibbs R.A."/>
            <person name="Cree A."/>
            <person name="Dihn H.H."/>
            <person name="Fowler G."/>
            <person name="Jhangiani S."/>
            <person name="Joshi V."/>
            <person name="Lee S."/>
            <person name="Lewis L.R."/>
            <person name="Nazareth L.V."/>
            <person name="Okwuonu G."/>
            <person name="Santibanez J."/>
            <person name="Warren W.C."/>
            <person name="Mardis E.R."/>
            <person name="Weinstock G.M."/>
            <person name="Wilson R.K."/>
            <person name="Delehaunty K."/>
            <person name="Dooling D."/>
            <person name="Fronik C."/>
            <person name="Fulton L."/>
            <person name="Fulton B."/>
            <person name="Graves T."/>
            <person name="Minx P."/>
            <person name="Sodergren E."/>
            <person name="Birney E."/>
            <person name="Margulies E.H."/>
            <person name="Herrero J."/>
            <person name="Green E.D."/>
            <person name="Haussler D."/>
            <person name="Siepel A."/>
            <person name="Goldman N."/>
            <person name="Pollard K.S."/>
            <person name="Pedersen J.S."/>
            <person name="Lander E.S."/>
            <person name="Kellis M."/>
        </authorList>
    </citation>
    <scope>NUCLEOTIDE SEQUENCE [LARGE SCALE GENOMIC DNA]</scope>
</reference>
<evidence type="ECO:0000256" key="5">
    <source>
        <dbReference type="ARBA" id="ARBA00023170"/>
    </source>
</evidence>
<sequence>MQWTCPLFYLTILCAGVSLDIILESDTQTLTVLVGEAATFHCRVTGADLKNYQMSWYKKHEDNSLTLVYRQSNNSNDHLRSNIKGKIDILNNQYILDIQKATTKDVGTYYCGSDI</sequence>
<keyword evidence="4" id="KW-0472">Membrane</keyword>
<dbReference type="InParanoid" id="G1Q9R9"/>
<feature type="signal peptide" evidence="7">
    <location>
        <begin position="1"/>
        <end position="19"/>
    </location>
</feature>
<dbReference type="PANTHER" id="PTHR19256:SF65">
    <property type="entry name" value="T CELL RECEPTOR GAMMA CONSTANT 1-RELATED"/>
    <property type="match status" value="1"/>
</dbReference>
<keyword evidence="7" id="KW-0732">Signal</keyword>
<dbReference type="Pfam" id="PF07686">
    <property type="entry name" value="V-set"/>
    <property type="match status" value="1"/>
</dbReference>